<dbReference type="InterPro" id="IPR002645">
    <property type="entry name" value="STAS_dom"/>
</dbReference>
<organism evidence="4 5">
    <name type="scientific">Rhodanobacter lindaniclasticus</name>
    <dbReference type="NCBI Taxonomy" id="75310"/>
    <lineage>
        <taxon>Bacteria</taxon>
        <taxon>Pseudomonadati</taxon>
        <taxon>Pseudomonadota</taxon>
        <taxon>Gammaproteobacteria</taxon>
        <taxon>Lysobacterales</taxon>
        <taxon>Rhodanobacteraceae</taxon>
        <taxon>Rhodanobacter</taxon>
    </lineage>
</organism>
<dbReference type="Pfam" id="PF01740">
    <property type="entry name" value="STAS"/>
    <property type="match status" value="1"/>
</dbReference>
<comment type="similarity">
    <text evidence="1 2">Belongs to the anti-sigma-factor antagonist family.</text>
</comment>
<dbReference type="Gene3D" id="3.30.750.24">
    <property type="entry name" value="STAS domain"/>
    <property type="match status" value="1"/>
</dbReference>
<dbReference type="PANTHER" id="PTHR33495:SF2">
    <property type="entry name" value="ANTI-SIGMA FACTOR ANTAGONIST TM_1081-RELATED"/>
    <property type="match status" value="1"/>
</dbReference>
<dbReference type="OrthoDB" id="9808221at2"/>
<sequence length="129" mass="14252">MTLSLHHEFPASSRLVVHVGGRLDAMTFGEFDEALLELLPRLAEGGTVVVDLAALEYVSSAGLRSFARIRKSMRARNGHTLLLNPQAQVRKVFDIVKAVPVSEVFASTQELDAYLDRMQRQITEGDDDA</sequence>
<gene>
    <name evidence="4" type="ORF">B1991_14605</name>
</gene>
<keyword evidence="5" id="KW-1185">Reference proteome</keyword>
<evidence type="ECO:0000256" key="2">
    <source>
        <dbReference type="RuleBase" id="RU003749"/>
    </source>
</evidence>
<feature type="domain" description="STAS" evidence="3">
    <location>
        <begin position="15"/>
        <end position="115"/>
    </location>
</feature>
<reference evidence="4 5" key="1">
    <citation type="submission" date="2017-02" db="EMBL/GenBank/DDBJ databases">
        <title>Whole genome sequencing of Rhodanobacter lindaniclasticus DSM 17932.</title>
        <authorList>
            <person name="Kumar S."/>
            <person name="Patil P."/>
            <person name="Patil P.B."/>
        </authorList>
    </citation>
    <scope>NUCLEOTIDE SEQUENCE [LARGE SCALE GENOMIC DNA]</scope>
    <source>
        <strain evidence="4 5">DSM 17932</strain>
    </source>
</reference>
<dbReference type="GO" id="GO:0043856">
    <property type="term" value="F:anti-sigma factor antagonist activity"/>
    <property type="evidence" value="ECO:0007669"/>
    <property type="project" value="InterPro"/>
</dbReference>
<dbReference type="PANTHER" id="PTHR33495">
    <property type="entry name" value="ANTI-SIGMA FACTOR ANTAGONIST TM_1081-RELATED-RELATED"/>
    <property type="match status" value="1"/>
</dbReference>
<dbReference type="RefSeq" id="WP_136259416.1">
    <property type="nucleotide sequence ID" value="NZ_MWIO01000046.1"/>
</dbReference>
<dbReference type="Proteomes" id="UP000306317">
    <property type="component" value="Unassembled WGS sequence"/>
</dbReference>
<evidence type="ECO:0000313" key="4">
    <source>
        <dbReference type="EMBL" id="THD06032.1"/>
    </source>
</evidence>
<dbReference type="InterPro" id="IPR036513">
    <property type="entry name" value="STAS_dom_sf"/>
</dbReference>
<dbReference type="NCBIfam" id="TIGR00377">
    <property type="entry name" value="ant_ant_sig"/>
    <property type="match status" value="1"/>
</dbReference>
<dbReference type="EMBL" id="MWIO01000046">
    <property type="protein sequence ID" value="THD06032.1"/>
    <property type="molecule type" value="Genomic_DNA"/>
</dbReference>
<accession>A0A4S3KC83</accession>
<protein>
    <recommendedName>
        <fullName evidence="2">Anti-sigma factor antagonist</fullName>
    </recommendedName>
</protein>
<comment type="caution">
    <text evidence="4">The sequence shown here is derived from an EMBL/GenBank/DDBJ whole genome shotgun (WGS) entry which is preliminary data.</text>
</comment>
<dbReference type="PROSITE" id="PS50801">
    <property type="entry name" value="STAS"/>
    <property type="match status" value="1"/>
</dbReference>
<evidence type="ECO:0000259" key="3">
    <source>
        <dbReference type="PROSITE" id="PS50801"/>
    </source>
</evidence>
<dbReference type="CDD" id="cd07043">
    <property type="entry name" value="STAS_anti-anti-sigma_factors"/>
    <property type="match status" value="1"/>
</dbReference>
<dbReference type="SUPFAM" id="SSF52091">
    <property type="entry name" value="SpoIIaa-like"/>
    <property type="match status" value="1"/>
</dbReference>
<dbReference type="AlphaFoldDB" id="A0A4S3KC83"/>
<dbReference type="InterPro" id="IPR003658">
    <property type="entry name" value="Anti-sigma_ant"/>
</dbReference>
<proteinExistence type="inferred from homology"/>
<evidence type="ECO:0000313" key="5">
    <source>
        <dbReference type="Proteomes" id="UP000306317"/>
    </source>
</evidence>
<evidence type="ECO:0000256" key="1">
    <source>
        <dbReference type="ARBA" id="ARBA00009013"/>
    </source>
</evidence>
<name>A0A4S3KC83_9GAMM</name>